<evidence type="ECO:0000313" key="1">
    <source>
        <dbReference type="EMBL" id="KAF0751265.1"/>
    </source>
</evidence>
<organism evidence="1 2">
    <name type="scientific">Aphanomyces astaci</name>
    <name type="common">Crayfish plague agent</name>
    <dbReference type="NCBI Taxonomy" id="112090"/>
    <lineage>
        <taxon>Eukaryota</taxon>
        <taxon>Sar</taxon>
        <taxon>Stramenopiles</taxon>
        <taxon>Oomycota</taxon>
        <taxon>Saprolegniomycetes</taxon>
        <taxon>Saprolegniales</taxon>
        <taxon>Verrucalvaceae</taxon>
        <taxon>Aphanomyces</taxon>
    </lineage>
</organism>
<evidence type="ECO:0000313" key="2">
    <source>
        <dbReference type="Proteomes" id="UP000469452"/>
    </source>
</evidence>
<accession>A0A6A5AHL3</accession>
<name>A0A6A5AHL3_APHAT</name>
<reference evidence="1 2" key="1">
    <citation type="submission" date="2019-06" db="EMBL/GenBank/DDBJ databases">
        <title>Genomics analysis of Aphanomyces spp. identifies a new class of oomycete effector associated with host adaptation.</title>
        <authorList>
            <person name="Gaulin E."/>
        </authorList>
    </citation>
    <scope>NUCLEOTIDE SEQUENCE [LARGE SCALE GENOMIC DNA]</scope>
    <source>
        <strain evidence="1 2">E</strain>
    </source>
</reference>
<dbReference type="Proteomes" id="UP000469452">
    <property type="component" value="Unassembled WGS sequence"/>
</dbReference>
<comment type="caution">
    <text evidence="1">The sequence shown here is derived from an EMBL/GenBank/DDBJ whole genome shotgun (WGS) entry which is preliminary data.</text>
</comment>
<dbReference type="PANTHER" id="PTHR11439">
    <property type="entry name" value="GAG-POL-RELATED RETROTRANSPOSON"/>
    <property type="match status" value="1"/>
</dbReference>
<dbReference type="VEuPathDB" id="FungiDB:H257_03263"/>
<dbReference type="PANTHER" id="PTHR11439:SF467">
    <property type="entry name" value="INTEGRASE CATALYTIC DOMAIN-CONTAINING PROTEIN"/>
    <property type="match status" value="1"/>
</dbReference>
<dbReference type="EMBL" id="VJMI01012000">
    <property type="protein sequence ID" value="KAF0751265.1"/>
    <property type="molecule type" value="Genomic_DNA"/>
</dbReference>
<dbReference type="AlphaFoldDB" id="A0A6A5AHL3"/>
<sequence length="105" mass="11808">MVDKLYRSVVGSIMNLMISTRPDLAYVVQQLSQFLTNPSPAHWQSAKRALRCIRGTIDYGLVLGGAYNHPAPLHAYADSDYANCVDTLRRGLRDILQELCDLLDR</sequence>
<proteinExistence type="predicted"/>
<protein>
    <submittedName>
        <fullName evidence="1">Uncharacterized protein</fullName>
    </submittedName>
</protein>
<gene>
    <name evidence="1" type="ORF">AaE_006445</name>
</gene>